<evidence type="ECO:0000256" key="1">
    <source>
        <dbReference type="SAM" id="MobiDB-lite"/>
    </source>
</evidence>
<protein>
    <submittedName>
        <fullName evidence="2">Uncharacterized protein</fullName>
    </submittedName>
</protein>
<evidence type="ECO:0000313" key="3">
    <source>
        <dbReference type="Proteomes" id="UP000834106"/>
    </source>
</evidence>
<feature type="compositionally biased region" description="Low complexity" evidence="1">
    <location>
        <begin position="25"/>
        <end position="38"/>
    </location>
</feature>
<dbReference type="Proteomes" id="UP000834106">
    <property type="component" value="Chromosome 21"/>
</dbReference>
<feature type="region of interest" description="Disordered" evidence="1">
    <location>
        <begin position="13"/>
        <end position="54"/>
    </location>
</feature>
<proteinExistence type="predicted"/>
<accession>A0AAD2AA86</accession>
<organism evidence="2 3">
    <name type="scientific">Fraxinus pennsylvanica</name>
    <dbReference type="NCBI Taxonomy" id="56036"/>
    <lineage>
        <taxon>Eukaryota</taxon>
        <taxon>Viridiplantae</taxon>
        <taxon>Streptophyta</taxon>
        <taxon>Embryophyta</taxon>
        <taxon>Tracheophyta</taxon>
        <taxon>Spermatophyta</taxon>
        <taxon>Magnoliopsida</taxon>
        <taxon>eudicotyledons</taxon>
        <taxon>Gunneridae</taxon>
        <taxon>Pentapetalae</taxon>
        <taxon>asterids</taxon>
        <taxon>lamiids</taxon>
        <taxon>Lamiales</taxon>
        <taxon>Oleaceae</taxon>
        <taxon>Oleeae</taxon>
        <taxon>Fraxinus</taxon>
    </lineage>
</organism>
<dbReference type="EMBL" id="OU503056">
    <property type="protein sequence ID" value="CAI9784460.1"/>
    <property type="molecule type" value="Genomic_DNA"/>
</dbReference>
<reference evidence="2" key="1">
    <citation type="submission" date="2023-05" db="EMBL/GenBank/DDBJ databases">
        <authorList>
            <person name="Huff M."/>
        </authorList>
    </citation>
    <scope>NUCLEOTIDE SEQUENCE</scope>
</reference>
<gene>
    <name evidence="2" type="ORF">FPE_LOCUS31890</name>
</gene>
<name>A0AAD2AA86_9LAMI</name>
<sequence>MEFCSKEYKIANTSQNNHNSKNRPSADSSYCSSVSGGRSWRRRQGKRNPETKSSSLSIRVIPCVTFGITKPETKALKTEYVPIASVTKPDIITPVRIRHILNPLMDLPSRINHDSKNRPSADSSYCSSVSGGHSWRRREGKRNPETKSSSLSIRVIPCVTFGITKPETKGPKTEYVPIASVTKPDIITPVRIRHILNPPMDLPSREAEKWNRQCKGNKVTS</sequence>
<dbReference type="AlphaFoldDB" id="A0AAD2AA86"/>
<keyword evidence="3" id="KW-1185">Reference proteome</keyword>
<feature type="compositionally biased region" description="Low complexity" evidence="1">
    <location>
        <begin position="120"/>
        <end position="133"/>
    </location>
</feature>
<evidence type="ECO:0000313" key="2">
    <source>
        <dbReference type="EMBL" id="CAI9784460.1"/>
    </source>
</evidence>
<feature type="compositionally biased region" description="Polar residues" evidence="1">
    <location>
        <begin position="13"/>
        <end position="23"/>
    </location>
</feature>
<feature type="region of interest" description="Disordered" evidence="1">
    <location>
        <begin position="111"/>
        <end position="149"/>
    </location>
</feature>